<feature type="transmembrane region" description="Helical" evidence="3">
    <location>
        <begin position="20"/>
        <end position="38"/>
    </location>
</feature>
<dbReference type="InterPro" id="IPR005498">
    <property type="entry name" value="T4SS_VirB10/TraB/TrbI"/>
</dbReference>
<evidence type="ECO:0000313" key="5">
    <source>
        <dbReference type="Proteomes" id="UP000483379"/>
    </source>
</evidence>
<organism evidence="4 5">
    <name type="scientific">Thiorhodococcus minor</name>
    <dbReference type="NCBI Taxonomy" id="57489"/>
    <lineage>
        <taxon>Bacteria</taxon>
        <taxon>Pseudomonadati</taxon>
        <taxon>Pseudomonadota</taxon>
        <taxon>Gammaproteobacteria</taxon>
        <taxon>Chromatiales</taxon>
        <taxon>Chromatiaceae</taxon>
        <taxon>Thiorhodococcus</taxon>
    </lineage>
</organism>
<sequence>MPVTLDSTWGRLSPNLRRGLVIAGVLGGIAGILVLAFGDPEPRAVREQRAREQLTRTLLTDVDPRSLGIDGLARRLERLEQQLAATVGAVDKQDASGARAVDREMAALREAQAAQIAELQRQIEALKGTLEATPQVPPRQPPQDRRVSKPESATPPALDDPALFAPPSRQSPANDGQGAVTGLAPKRQASGSRGAELKIRVVGQEPASGQTAAPHAKVSAADPATEQVMIPAGSILRGVLLSGMDAPTGVQARRDPYPALVRLKHAAILPNRFRSDVRECFVLVAGYGELSSERAFLRTETVTCVRRDGGVIEIPLDGYAVGEDGKVGLRGRLVSKQGQVIARAMQVAFLEGVAQVFNKTPVSVISTRSDGSVQYQDLLSGDSLQAAAVSGTGKTLDRLAQYYLDMAEEIFPVIEIDAGRPIELILNRGASLQLRAPRASRGRRR</sequence>
<keyword evidence="1" id="KW-0175">Coiled coil</keyword>
<dbReference type="CDD" id="cd16430">
    <property type="entry name" value="TraB"/>
    <property type="match status" value="1"/>
</dbReference>
<evidence type="ECO:0000256" key="3">
    <source>
        <dbReference type="SAM" id="Phobius"/>
    </source>
</evidence>
<keyword evidence="3" id="KW-0812">Transmembrane</keyword>
<reference evidence="4 5" key="1">
    <citation type="submission" date="2020-02" db="EMBL/GenBank/DDBJ databases">
        <title>Genome sequences of Thiorhodococcus mannitoliphagus and Thiorhodococcus minor, purple sulfur photosynthetic bacteria in the gammaproteobacterial family, Chromatiaceae.</title>
        <authorList>
            <person name="Aviles F.A."/>
            <person name="Meyer T.E."/>
            <person name="Kyndt J.A."/>
        </authorList>
    </citation>
    <scope>NUCLEOTIDE SEQUENCE [LARGE SCALE GENOMIC DNA]</scope>
    <source>
        <strain evidence="4 5">DSM 11518</strain>
    </source>
</reference>
<evidence type="ECO:0000256" key="2">
    <source>
        <dbReference type="SAM" id="MobiDB-lite"/>
    </source>
</evidence>
<feature type="region of interest" description="Disordered" evidence="2">
    <location>
        <begin position="129"/>
        <end position="195"/>
    </location>
</feature>
<name>A0A6M0JUR7_9GAMM</name>
<gene>
    <name evidence="4" type="ORF">G3446_00220</name>
</gene>
<dbReference type="AlphaFoldDB" id="A0A6M0JUR7"/>
<feature type="coiled-coil region" evidence="1">
    <location>
        <begin position="69"/>
        <end position="129"/>
    </location>
</feature>
<proteinExistence type="predicted"/>
<dbReference type="RefSeq" id="WP_164450378.1">
    <property type="nucleotide sequence ID" value="NZ_JAAIJQ010000001.1"/>
</dbReference>
<accession>A0A6M0JUR7</accession>
<keyword evidence="5" id="KW-1185">Reference proteome</keyword>
<dbReference type="EMBL" id="JAAIJQ010000001">
    <property type="protein sequence ID" value="NEV60333.1"/>
    <property type="molecule type" value="Genomic_DNA"/>
</dbReference>
<dbReference type="Proteomes" id="UP000483379">
    <property type="component" value="Unassembled WGS sequence"/>
</dbReference>
<protein>
    <submittedName>
        <fullName evidence="4">Conjugal transfer protein TraB</fullName>
    </submittedName>
</protein>
<feature type="compositionally biased region" description="Low complexity" evidence="2">
    <location>
        <begin position="154"/>
        <end position="167"/>
    </location>
</feature>
<evidence type="ECO:0000313" key="4">
    <source>
        <dbReference type="EMBL" id="NEV60333.1"/>
    </source>
</evidence>
<keyword evidence="3" id="KW-0472">Membrane</keyword>
<evidence type="ECO:0000256" key="1">
    <source>
        <dbReference type="SAM" id="Coils"/>
    </source>
</evidence>
<comment type="caution">
    <text evidence="4">The sequence shown here is derived from an EMBL/GenBank/DDBJ whole genome shotgun (WGS) entry which is preliminary data.</text>
</comment>
<dbReference type="Pfam" id="PF03743">
    <property type="entry name" value="TrbI"/>
    <property type="match status" value="1"/>
</dbReference>
<keyword evidence="3" id="KW-1133">Transmembrane helix</keyword>